<sequence>MFLNVLEGDNGIRELLRDYKDNNVISIYFQDKVSPLLSVDVDGNILHVNDSVPQLEYIPHGEANSIDETGAAWNFMGKVQEMTDGVYMGEGEGDDGDDGTKGVVGIEEVFMGEGEGDNGNERVDRNEGEGVVGTEEVFMGEGEGDAGTEEVDVDVGAGEGVDGLRKSMWVRLMGMIGMREWMMRMKRKESRNCFPSWAGEDKYEVMHFMQNHIVYLKNRFCSCGIFQLVGYLCCHAIATVDYHRFEVEDYIDDYFSKAVYMKVYSHMVNSVPEMHDNEDSGMGKVDLPNVIIKFGRPRKSRRRDANDVMDTATTSRKESKPRQTEMQHLTCCIRFKRGQTKIKTSPTFVPAAYAASNLNPTLEQTRPAPVPAASAASMNQTVEQPPLSKAARKQQRPISTSSKLAKRKQVKAPSQPTTF</sequence>
<dbReference type="PROSITE" id="PS50966">
    <property type="entry name" value="ZF_SWIM"/>
    <property type="match status" value="1"/>
</dbReference>
<dbReference type="PANTHER" id="PTHR31973:SF197">
    <property type="entry name" value="SWIM-TYPE DOMAIN-CONTAINING PROTEIN"/>
    <property type="match status" value="1"/>
</dbReference>
<keyword evidence="1" id="KW-0479">Metal-binding</keyword>
<evidence type="ECO:0000256" key="2">
    <source>
        <dbReference type="ARBA" id="ARBA00022771"/>
    </source>
</evidence>
<gene>
    <name evidence="7" type="ORF">Sradi_5870400</name>
</gene>
<evidence type="ECO:0000259" key="6">
    <source>
        <dbReference type="PROSITE" id="PS50966"/>
    </source>
</evidence>
<evidence type="ECO:0000256" key="4">
    <source>
        <dbReference type="PROSITE-ProRule" id="PRU00325"/>
    </source>
</evidence>
<comment type="caution">
    <text evidence="7">The sequence shown here is derived from an EMBL/GenBank/DDBJ whole genome shotgun (WGS) entry which is preliminary data.</text>
</comment>
<evidence type="ECO:0000256" key="5">
    <source>
        <dbReference type="SAM" id="MobiDB-lite"/>
    </source>
</evidence>
<dbReference type="GO" id="GO:0008270">
    <property type="term" value="F:zinc ion binding"/>
    <property type="evidence" value="ECO:0007669"/>
    <property type="project" value="UniProtKB-KW"/>
</dbReference>
<keyword evidence="2 4" id="KW-0863">Zinc-finger</keyword>
<evidence type="ECO:0000313" key="7">
    <source>
        <dbReference type="EMBL" id="KAL0309281.1"/>
    </source>
</evidence>
<dbReference type="PANTHER" id="PTHR31973">
    <property type="entry name" value="POLYPROTEIN, PUTATIVE-RELATED"/>
    <property type="match status" value="1"/>
</dbReference>
<dbReference type="AlphaFoldDB" id="A0AAW2KU84"/>
<feature type="region of interest" description="Disordered" evidence="5">
    <location>
        <begin position="296"/>
        <end position="326"/>
    </location>
</feature>
<proteinExistence type="predicted"/>
<name>A0AAW2KU84_SESRA</name>
<evidence type="ECO:0000256" key="3">
    <source>
        <dbReference type="ARBA" id="ARBA00022833"/>
    </source>
</evidence>
<reference evidence="7" key="2">
    <citation type="journal article" date="2024" name="Plant">
        <title>Genomic evolution and insights into agronomic trait innovations of Sesamum species.</title>
        <authorList>
            <person name="Miao H."/>
            <person name="Wang L."/>
            <person name="Qu L."/>
            <person name="Liu H."/>
            <person name="Sun Y."/>
            <person name="Le M."/>
            <person name="Wang Q."/>
            <person name="Wei S."/>
            <person name="Zheng Y."/>
            <person name="Lin W."/>
            <person name="Duan Y."/>
            <person name="Cao H."/>
            <person name="Xiong S."/>
            <person name="Wang X."/>
            <person name="Wei L."/>
            <person name="Li C."/>
            <person name="Ma Q."/>
            <person name="Ju M."/>
            <person name="Zhao R."/>
            <person name="Li G."/>
            <person name="Mu C."/>
            <person name="Tian Q."/>
            <person name="Mei H."/>
            <person name="Zhang T."/>
            <person name="Gao T."/>
            <person name="Zhang H."/>
        </authorList>
    </citation>
    <scope>NUCLEOTIDE SEQUENCE</scope>
    <source>
        <strain evidence="7">G02</strain>
    </source>
</reference>
<dbReference type="Pfam" id="PF04434">
    <property type="entry name" value="SWIM"/>
    <property type="match status" value="1"/>
</dbReference>
<feature type="region of interest" description="Disordered" evidence="5">
    <location>
        <begin position="362"/>
        <end position="419"/>
    </location>
</feature>
<reference evidence="7" key="1">
    <citation type="submission" date="2020-06" db="EMBL/GenBank/DDBJ databases">
        <authorList>
            <person name="Li T."/>
            <person name="Hu X."/>
            <person name="Zhang T."/>
            <person name="Song X."/>
            <person name="Zhang H."/>
            <person name="Dai N."/>
            <person name="Sheng W."/>
            <person name="Hou X."/>
            <person name="Wei L."/>
        </authorList>
    </citation>
    <scope>NUCLEOTIDE SEQUENCE</scope>
    <source>
        <strain evidence="7">G02</strain>
        <tissue evidence="7">Leaf</tissue>
    </source>
</reference>
<evidence type="ECO:0000256" key="1">
    <source>
        <dbReference type="ARBA" id="ARBA00022723"/>
    </source>
</evidence>
<dbReference type="SMART" id="SM00575">
    <property type="entry name" value="ZnF_PMZ"/>
    <property type="match status" value="1"/>
</dbReference>
<feature type="compositionally biased region" description="Basic and acidic residues" evidence="5">
    <location>
        <begin position="315"/>
        <end position="325"/>
    </location>
</feature>
<dbReference type="InterPro" id="IPR006564">
    <property type="entry name" value="Znf_PMZ"/>
</dbReference>
<dbReference type="EMBL" id="JACGWJ010000027">
    <property type="protein sequence ID" value="KAL0309281.1"/>
    <property type="molecule type" value="Genomic_DNA"/>
</dbReference>
<feature type="domain" description="SWIM-type" evidence="6">
    <location>
        <begin position="203"/>
        <end position="244"/>
    </location>
</feature>
<keyword evidence="3" id="KW-0862">Zinc</keyword>
<organism evidence="7">
    <name type="scientific">Sesamum radiatum</name>
    <name type="common">Black benniseed</name>
    <dbReference type="NCBI Taxonomy" id="300843"/>
    <lineage>
        <taxon>Eukaryota</taxon>
        <taxon>Viridiplantae</taxon>
        <taxon>Streptophyta</taxon>
        <taxon>Embryophyta</taxon>
        <taxon>Tracheophyta</taxon>
        <taxon>Spermatophyta</taxon>
        <taxon>Magnoliopsida</taxon>
        <taxon>eudicotyledons</taxon>
        <taxon>Gunneridae</taxon>
        <taxon>Pentapetalae</taxon>
        <taxon>asterids</taxon>
        <taxon>lamiids</taxon>
        <taxon>Lamiales</taxon>
        <taxon>Pedaliaceae</taxon>
        <taxon>Sesamum</taxon>
    </lineage>
</organism>
<dbReference type="InterPro" id="IPR007527">
    <property type="entry name" value="Znf_SWIM"/>
</dbReference>
<accession>A0AAW2KU84</accession>
<protein>
    <recommendedName>
        <fullName evidence="6">SWIM-type domain-containing protein</fullName>
    </recommendedName>
</protein>